<proteinExistence type="predicted"/>
<name>A0AAV6VUV2_9ARAC</name>
<protein>
    <submittedName>
        <fullName evidence="1">Uncharacterized protein</fullName>
    </submittedName>
</protein>
<gene>
    <name evidence="1" type="ORF">JTE90_009402</name>
</gene>
<dbReference type="Proteomes" id="UP000827092">
    <property type="component" value="Unassembled WGS sequence"/>
</dbReference>
<accession>A0AAV6VUV2</accession>
<evidence type="ECO:0000313" key="2">
    <source>
        <dbReference type="Proteomes" id="UP000827092"/>
    </source>
</evidence>
<keyword evidence="2" id="KW-1185">Reference proteome</keyword>
<reference evidence="1 2" key="1">
    <citation type="journal article" date="2022" name="Nat. Ecol. Evol.">
        <title>A masculinizing supergene underlies an exaggerated male reproductive morph in a spider.</title>
        <authorList>
            <person name="Hendrickx F."/>
            <person name="De Corte Z."/>
            <person name="Sonet G."/>
            <person name="Van Belleghem S.M."/>
            <person name="Kostlbacher S."/>
            <person name="Vangestel C."/>
        </authorList>
    </citation>
    <scope>NUCLEOTIDE SEQUENCE [LARGE SCALE GENOMIC DNA]</scope>
    <source>
        <strain evidence="1">W744_W776</strain>
    </source>
</reference>
<dbReference type="AlphaFoldDB" id="A0AAV6VUV2"/>
<comment type="caution">
    <text evidence="1">The sequence shown here is derived from an EMBL/GenBank/DDBJ whole genome shotgun (WGS) entry which is preliminary data.</text>
</comment>
<organism evidence="1 2">
    <name type="scientific">Oedothorax gibbosus</name>
    <dbReference type="NCBI Taxonomy" id="931172"/>
    <lineage>
        <taxon>Eukaryota</taxon>
        <taxon>Metazoa</taxon>
        <taxon>Ecdysozoa</taxon>
        <taxon>Arthropoda</taxon>
        <taxon>Chelicerata</taxon>
        <taxon>Arachnida</taxon>
        <taxon>Araneae</taxon>
        <taxon>Araneomorphae</taxon>
        <taxon>Entelegynae</taxon>
        <taxon>Araneoidea</taxon>
        <taxon>Linyphiidae</taxon>
        <taxon>Erigoninae</taxon>
        <taxon>Oedothorax</taxon>
    </lineage>
</organism>
<dbReference type="EMBL" id="JAFNEN010000026">
    <property type="protein sequence ID" value="KAG8199562.1"/>
    <property type="molecule type" value="Genomic_DNA"/>
</dbReference>
<sequence length="142" mass="16201">MNSIQNESEHTFGRWAFVVVVFSSRGDPLPRWRGEESRRCLGRQLTGRPGEPSSCQHGCQRYLLPRRFAFLQSGIRSHRRVPDDFGAGPCSWIPSRGWLSWGCRFSEGGTNYVKRERERSELYRFGRLLPIRKSGTPGEGGG</sequence>
<evidence type="ECO:0000313" key="1">
    <source>
        <dbReference type="EMBL" id="KAG8199562.1"/>
    </source>
</evidence>